<proteinExistence type="predicted"/>
<keyword evidence="1" id="KW-1185">Reference proteome</keyword>
<name>A0A915JC93_ROMCU</name>
<reference evidence="2" key="1">
    <citation type="submission" date="2022-11" db="UniProtKB">
        <authorList>
            <consortium name="WormBaseParasite"/>
        </authorList>
    </citation>
    <scope>IDENTIFICATION</scope>
</reference>
<protein>
    <submittedName>
        <fullName evidence="2">Uncharacterized protein</fullName>
    </submittedName>
</protein>
<evidence type="ECO:0000313" key="1">
    <source>
        <dbReference type="Proteomes" id="UP000887565"/>
    </source>
</evidence>
<organism evidence="1 2">
    <name type="scientific">Romanomermis culicivorax</name>
    <name type="common">Nematode worm</name>
    <dbReference type="NCBI Taxonomy" id="13658"/>
    <lineage>
        <taxon>Eukaryota</taxon>
        <taxon>Metazoa</taxon>
        <taxon>Ecdysozoa</taxon>
        <taxon>Nematoda</taxon>
        <taxon>Enoplea</taxon>
        <taxon>Dorylaimia</taxon>
        <taxon>Mermithida</taxon>
        <taxon>Mermithoidea</taxon>
        <taxon>Mermithidae</taxon>
        <taxon>Romanomermis</taxon>
    </lineage>
</organism>
<dbReference type="WBParaSite" id="nRc.2.0.1.t24123-RA">
    <property type="protein sequence ID" value="nRc.2.0.1.t24123-RA"/>
    <property type="gene ID" value="nRc.2.0.1.g24123"/>
</dbReference>
<dbReference type="Proteomes" id="UP000887565">
    <property type="component" value="Unplaced"/>
</dbReference>
<accession>A0A915JC93</accession>
<evidence type="ECO:0000313" key="2">
    <source>
        <dbReference type="WBParaSite" id="nRc.2.0.1.t24123-RA"/>
    </source>
</evidence>
<dbReference type="AlphaFoldDB" id="A0A915JC93"/>
<sequence>MIDVVIGVLTIVALPKIRKSISIILKRLKRVIIKDSVSNEQIKAKHGTNKEKEIDLYAWYRRKRPNSGSVTINDGFQYRDDGYQQNIQIRGHAKATIDGEMRQTLINIGEPIKENKTMHGMAKNTKGTLESKLG</sequence>